<evidence type="ECO:0000259" key="1">
    <source>
        <dbReference type="PROSITE" id="PS51832"/>
    </source>
</evidence>
<keyword evidence="3" id="KW-1185">Reference proteome</keyword>
<protein>
    <submittedName>
        <fullName evidence="2">HD-GYP domain-containing protein</fullName>
    </submittedName>
</protein>
<name>A0ABT0XKN2_9BACI</name>
<dbReference type="Pfam" id="PF13487">
    <property type="entry name" value="HD_5"/>
    <property type="match status" value="1"/>
</dbReference>
<comment type="caution">
    <text evidence="2">The sequence shown here is derived from an EMBL/GenBank/DDBJ whole genome shotgun (WGS) entry which is preliminary data.</text>
</comment>
<dbReference type="InterPro" id="IPR003607">
    <property type="entry name" value="HD/PDEase_dom"/>
</dbReference>
<sequence>MPVAVYELRTVMVPLFEGVIQNPDQLLTLHEYSFTKDYRYHHAVSVGLIAAALAHKMQYDKKEWIQIGLAGLLADIGMAKISPGILDKSGPLTELEYDEIKKHPVYSYKMIKEAKGLTVAVQLAILQHHERADSEGYPFGIEKSKLHPYSEIIAVADVYHAMSSERQYRAKHSIYYILEEMRRQTFGPLNIPAVLALTDLLLQFSVGATVRLNTEEVGDIVFITPQDLTRPMIKLAKSGDIINLQQSLQLYIEEILNWNKKMLV</sequence>
<dbReference type="InterPro" id="IPR037522">
    <property type="entry name" value="HD_GYP_dom"/>
</dbReference>
<dbReference type="Proteomes" id="UP001203665">
    <property type="component" value="Unassembled WGS sequence"/>
</dbReference>
<proteinExistence type="predicted"/>
<dbReference type="SUPFAM" id="SSF109604">
    <property type="entry name" value="HD-domain/PDEase-like"/>
    <property type="match status" value="1"/>
</dbReference>
<evidence type="ECO:0000313" key="2">
    <source>
        <dbReference type="EMBL" id="MCM2676463.1"/>
    </source>
</evidence>
<dbReference type="PANTHER" id="PTHR43155">
    <property type="entry name" value="CYCLIC DI-GMP PHOSPHODIESTERASE PA4108-RELATED"/>
    <property type="match status" value="1"/>
</dbReference>
<dbReference type="EMBL" id="JAMQJY010000001">
    <property type="protein sequence ID" value="MCM2676463.1"/>
    <property type="molecule type" value="Genomic_DNA"/>
</dbReference>
<feature type="domain" description="HD-GYP" evidence="1">
    <location>
        <begin position="17"/>
        <end position="213"/>
    </location>
</feature>
<dbReference type="PROSITE" id="PS51832">
    <property type="entry name" value="HD_GYP"/>
    <property type="match status" value="1"/>
</dbReference>
<organism evidence="2 3">
    <name type="scientific">Alkalicoccobacillus plakortidis</name>
    <dbReference type="NCBI Taxonomy" id="444060"/>
    <lineage>
        <taxon>Bacteria</taxon>
        <taxon>Bacillati</taxon>
        <taxon>Bacillota</taxon>
        <taxon>Bacilli</taxon>
        <taxon>Bacillales</taxon>
        <taxon>Bacillaceae</taxon>
        <taxon>Alkalicoccobacillus</taxon>
    </lineage>
</organism>
<dbReference type="Gene3D" id="1.10.3210.10">
    <property type="entry name" value="Hypothetical protein af1432"/>
    <property type="match status" value="1"/>
</dbReference>
<dbReference type="SMART" id="SM00471">
    <property type="entry name" value="HDc"/>
    <property type="match status" value="1"/>
</dbReference>
<dbReference type="RefSeq" id="WP_251608642.1">
    <property type="nucleotide sequence ID" value="NZ_JAMQJY010000001.1"/>
</dbReference>
<evidence type="ECO:0000313" key="3">
    <source>
        <dbReference type="Proteomes" id="UP001203665"/>
    </source>
</evidence>
<gene>
    <name evidence="2" type="ORF">NDM98_13860</name>
</gene>
<accession>A0ABT0XKN2</accession>
<reference evidence="2" key="1">
    <citation type="submission" date="2022-06" db="EMBL/GenBank/DDBJ databases">
        <title>Alkalicoccobacillus porphyridii sp. nov., isolated from a marine red alga, Porphyridium purpureum and reclassification of Shouchella plakortidis and Shouchella gibsonii as Alkalicoccobacillus plakortidis comb. nov. and Alkalicoccobacillus gibsonii comb. nov.</title>
        <authorList>
            <person name="Kim K.H."/>
            <person name="Lee J.K."/>
            <person name="Han D.M."/>
            <person name="Baek J.H."/>
            <person name="Jeon C.O."/>
        </authorList>
    </citation>
    <scope>NUCLEOTIDE SEQUENCE</scope>
    <source>
        <strain evidence="2">DSM 19153</strain>
    </source>
</reference>
<dbReference type="PANTHER" id="PTHR43155:SF2">
    <property type="entry name" value="CYCLIC DI-GMP PHOSPHODIESTERASE PA4108"/>
    <property type="match status" value="1"/>
</dbReference>
<dbReference type="CDD" id="cd00077">
    <property type="entry name" value="HDc"/>
    <property type="match status" value="1"/>
</dbReference>